<dbReference type="OrthoDB" id="41492at2759"/>
<evidence type="ECO:0000256" key="6">
    <source>
        <dbReference type="ARBA" id="ARBA00093197"/>
    </source>
</evidence>
<reference evidence="19" key="3">
    <citation type="submission" date="2020-05" db="UniProtKB">
        <authorList>
            <consortium name="EnsemblMetazoa"/>
        </authorList>
    </citation>
    <scope>IDENTIFICATION</scope>
    <source>
        <strain evidence="19">USDA</strain>
    </source>
</reference>
<dbReference type="EnsemblMetazoa" id="PHUM216920-RA">
    <property type="protein sequence ID" value="PHUM216920-PA"/>
    <property type="gene ID" value="PHUM216920"/>
</dbReference>
<comment type="catalytic activity">
    <reaction evidence="5">
        <text>L-pipecolate + NAD(+) = Delta(1)-piperideine-2-carboxylate + NADH + H(+)</text>
        <dbReference type="Rhea" id="RHEA:30807"/>
        <dbReference type="ChEBI" id="CHEBI:15378"/>
        <dbReference type="ChEBI" id="CHEBI:57540"/>
        <dbReference type="ChEBI" id="CHEBI:57945"/>
        <dbReference type="ChEBI" id="CHEBI:61185"/>
        <dbReference type="ChEBI" id="CHEBI:77631"/>
        <dbReference type="EC" id="1.5.1.1"/>
    </reaction>
    <physiologicalReaction direction="right-to-left" evidence="5">
        <dbReference type="Rhea" id="RHEA:30809"/>
    </physiologicalReaction>
</comment>
<evidence type="ECO:0000313" key="19">
    <source>
        <dbReference type="EnsemblMetazoa" id="PHUM216920-PA"/>
    </source>
</evidence>
<comment type="subunit">
    <text evidence="15">Homodimer. Binds the thyroid hormone triiodothyronine (T3); T3 binding inhibits enzymatic activity.</text>
</comment>
<evidence type="ECO:0000256" key="11">
    <source>
        <dbReference type="ARBA" id="ARBA00093250"/>
    </source>
</evidence>
<dbReference type="EMBL" id="DS235172">
    <property type="protein sequence ID" value="EEB12975.1"/>
    <property type="molecule type" value="Genomic_DNA"/>
</dbReference>
<evidence type="ECO:0000256" key="4">
    <source>
        <dbReference type="ARBA" id="ARBA00033420"/>
    </source>
</evidence>
<dbReference type="PIRSF" id="PIRSF001439">
    <property type="entry name" value="CryM"/>
    <property type="match status" value="1"/>
</dbReference>
<dbReference type="Gene3D" id="3.40.50.720">
    <property type="entry name" value="NAD(P)-binding Rossmann-like Domain"/>
    <property type="match status" value="1"/>
</dbReference>
<sequence>MQKRPVLVTEDDVKSLIEWNPLFDAIKGVMMDVSLKSNSTDNLIVQPARSFMKIPHKNAVMLMMPGLSERNKVLSCKIVTSFVDNPSKYNLPSIMANVFVFDTHTGKLKAVLEGTTITEWRTAAASAVATHYLKPEAGKNETLAVIGAGAQGRIHIIAFKHFFNFKKVNLWNRTHSKALKLAEDLKNQYDIDIEVFDNIDDCVRDADVIVTATYSSNPLLKLNQIKKNVIINAIGAGIKHHCELDDSIYEKSSIYTDSMENARVELKGLIEEGYPVLGEIGEIIIGKKEIVKNDVIIFHSLGMGLEDGVTARLILEKYSKNN</sequence>
<comment type="catalytic activity">
    <reaction evidence="6">
        <text>Delta(2)-thiazoline-2-carboxylate + NADPH + 2 H(+) = L-thiazolidine-2-carboxylate + NADP(+)</text>
        <dbReference type="Rhea" id="RHEA:68072"/>
        <dbReference type="ChEBI" id="CHEBI:15378"/>
        <dbReference type="ChEBI" id="CHEBI:57783"/>
        <dbReference type="ChEBI" id="CHEBI:58349"/>
        <dbReference type="ChEBI" id="CHEBI:176895"/>
        <dbReference type="ChEBI" id="CHEBI:176896"/>
    </reaction>
    <physiologicalReaction direction="left-to-right" evidence="6">
        <dbReference type="Rhea" id="RHEA:68073"/>
    </physiologicalReaction>
</comment>
<evidence type="ECO:0000256" key="7">
    <source>
        <dbReference type="ARBA" id="ARBA00093203"/>
    </source>
</evidence>
<dbReference type="KEGG" id="phu:Phum_PHUM216920"/>
<organism>
    <name type="scientific">Pediculus humanus subsp. corporis</name>
    <name type="common">Body louse</name>
    <dbReference type="NCBI Taxonomy" id="121224"/>
    <lineage>
        <taxon>Eukaryota</taxon>
        <taxon>Metazoa</taxon>
        <taxon>Ecdysozoa</taxon>
        <taxon>Arthropoda</taxon>
        <taxon>Hexapoda</taxon>
        <taxon>Insecta</taxon>
        <taxon>Pterygota</taxon>
        <taxon>Neoptera</taxon>
        <taxon>Paraneoptera</taxon>
        <taxon>Psocodea</taxon>
        <taxon>Troctomorpha</taxon>
        <taxon>Phthiraptera</taxon>
        <taxon>Anoplura</taxon>
        <taxon>Pediculidae</taxon>
        <taxon>Pediculus</taxon>
    </lineage>
</organism>
<evidence type="ECO:0000256" key="3">
    <source>
        <dbReference type="ARBA" id="ARBA00015173"/>
    </source>
</evidence>
<evidence type="ECO:0000256" key="2">
    <source>
        <dbReference type="ARBA" id="ARBA00012883"/>
    </source>
</evidence>
<dbReference type="AlphaFoldDB" id="E0VHW9"/>
<comment type="catalytic activity">
    <reaction evidence="14">
        <text>L-pipecolate + NADP(+) = Delta(1)-piperideine-2-carboxylate + NADPH + H(+)</text>
        <dbReference type="Rhea" id="RHEA:12524"/>
        <dbReference type="ChEBI" id="CHEBI:15378"/>
        <dbReference type="ChEBI" id="CHEBI:57783"/>
        <dbReference type="ChEBI" id="CHEBI:58349"/>
        <dbReference type="ChEBI" id="CHEBI:61185"/>
        <dbReference type="ChEBI" id="CHEBI:77631"/>
        <dbReference type="EC" id="1.5.1.1"/>
    </reaction>
    <physiologicalReaction direction="right-to-left" evidence="14">
        <dbReference type="Rhea" id="RHEA:12526"/>
    </physiologicalReaction>
</comment>
<dbReference type="SUPFAM" id="SSF51735">
    <property type="entry name" value="NAD(P)-binding Rossmann-fold domains"/>
    <property type="match status" value="1"/>
</dbReference>
<dbReference type="STRING" id="121224.E0VHW9"/>
<dbReference type="GO" id="GO:0016829">
    <property type="term" value="F:lyase activity"/>
    <property type="evidence" value="ECO:0007669"/>
    <property type="project" value="UniProtKB-KW"/>
</dbReference>
<evidence type="ECO:0000256" key="5">
    <source>
        <dbReference type="ARBA" id="ARBA00093190"/>
    </source>
</evidence>
<comment type="catalytic activity">
    <reaction evidence="8">
        <text>(3R)-1,4-thiomorpholine-3-carboxylate + NAD(+) = 3,4-dehydrothiomorpholine-3-carboxylate + NADH + 2 H(+)</text>
        <dbReference type="Rhea" id="RHEA:12504"/>
        <dbReference type="ChEBI" id="CHEBI:15378"/>
        <dbReference type="ChEBI" id="CHEBI:57540"/>
        <dbReference type="ChEBI" id="CHEBI:57945"/>
        <dbReference type="ChEBI" id="CHEBI:58517"/>
        <dbReference type="ChEBI" id="CHEBI:176873"/>
        <dbReference type="EC" id="1.5.1.25"/>
    </reaction>
    <physiologicalReaction direction="right-to-left" evidence="8">
        <dbReference type="Rhea" id="RHEA:12506"/>
    </physiologicalReaction>
</comment>
<comment type="catalytic activity">
    <reaction evidence="7">
        <text>L-proline + NADP(+) = 1-pyrroline-2-carboxylate + NADPH + H(+)</text>
        <dbReference type="Rhea" id="RHEA:20317"/>
        <dbReference type="ChEBI" id="CHEBI:15378"/>
        <dbReference type="ChEBI" id="CHEBI:39785"/>
        <dbReference type="ChEBI" id="CHEBI:57783"/>
        <dbReference type="ChEBI" id="CHEBI:58349"/>
        <dbReference type="ChEBI" id="CHEBI:60039"/>
        <dbReference type="EC" id="1.5.1.1"/>
    </reaction>
    <physiologicalReaction direction="right-to-left" evidence="7">
        <dbReference type="Rhea" id="RHEA:20319"/>
    </physiologicalReaction>
</comment>
<evidence type="ECO:0000256" key="16">
    <source>
        <dbReference type="ARBA" id="ARBA00093598"/>
    </source>
</evidence>
<dbReference type="PANTHER" id="PTHR13812">
    <property type="entry name" value="KETIMINE REDUCTASE MU-CRYSTALLIN"/>
    <property type="match status" value="1"/>
</dbReference>
<dbReference type="InterPro" id="IPR023401">
    <property type="entry name" value="ODC_N"/>
</dbReference>
<evidence type="ECO:0000256" key="17">
    <source>
        <dbReference type="ARBA" id="ARBA00093650"/>
    </source>
</evidence>
<evidence type="ECO:0000256" key="9">
    <source>
        <dbReference type="ARBA" id="ARBA00093227"/>
    </source>
</evidence>
<dbReference type="EC" id="1.5.1.1" evidence="16"/>
<dbReference type="RefSeq" id="XP_002425713.1">
    <property type="nucleotide sequence ID" value="XM_002425668.1"/>
</dbReference>
<comment type="catalytic activity">
    <reaction evidence="9">
        <text>(S)-cystathionine ketimine + NADPH + 2 H(+) = (3R,5S)-2,3,5,6,7-pentahydro-1,4-thiazepine-3,5-dicarboxylate + NADP(+)</text>
        <dbReference type="Rhea" id="RHEA:68036"/>
        <dbReference type="ChEBI" id="CHEBI:15378"/>
        <dbReference type="ChEBI" id="CHEBI:57783"/>
        <dbReference type="ChEBI" id="CHEBI:58349"/>
        <dbReference type="ChEBI" id="CHEBI:176808"/>
        <dbReference type="ChEBI" id="CHEBI:176810"/>
    </reaction>
    <physiologicalReaction direction="left-to-right" evidence="9">
        <dbReference type="Rhea" id="RHEA:68037"/>
    </physiologicalReaction>
</comment>
<dbReference type="HOGENOM" id="CLU_042088_1_1_1"/>
<dbReference type="InParanoid" id="E0VHW9"/>
<evidence type="ECO:0000256" key="13">
    <source>
        <dbReference type="ARBA" id="ARBA00093264"/>
    </source>
</evidence>
<dbReference type="EMBL" id="AAZO01002493">
    <property type="status" value="NOT_ANNOTATED_CDS"/>
    <property type="molecule type" value="Genomic_DNA"/>
</dbReference>
<evidence type="ECO:0000256" key="10">
    <source>
        <dbReference type="ARBA" id="ARBA00093248"/>
    </source>
</evidence>
<evidence type="ECO:0000256" key="12">
    <source>
        <dbReference type="ARBA" id="ARBA00093263"/>
    </source>
</evidence>
<dbReference type="eggNOG" id="KOG3007">
    <property type="taxonomic scope" value="Eukaryota"/>
</dbReference>
<proteinExistence type="inferred from homology"/>
<name>E0VHW9_PEDHC</name>
<comment type="catalytic activity">
    <reaction evidence="12">
        <text>(3R)-1,4-thiomorpholine-3-carboxylate + NADP(+) = 3,4-dehydrothiomorpholine-3-carboxylate + NADPH + 2 H(+)</text>
        <dbReference type="Rhea" id="RHEA:12500"/>
        <dbReference type="ChEBI" id="CHEBI:15378"/>
        <dbReference type="ChEBI" id="CHEBI:57783"/>
        <dbReference type="ChEBI" id="CHEBI:58349"/>
        <dbReference type="ChEBI" id="CHEBI:58517"/>
        <dbReference type="ChEBI" id="CHEBI:176873"/>
        <dbReference type="EC" id="1.5.1.25"/>
    </reaction>
    <physiologicalReaction direction="right-to-left" evidence="12">
        <dbReference type="Rhea" id="RHEA:12502"/>
    </physiologicalReaction>
</comment>
<dbReference type="CTD" id="8237519"/>
<comment type="similarity">
    <text evidence="1">Belongs to the ornithine cyclodeaminase/mu-crystallin family.</text>
</comment>
<dbReference type="GO" id="GO:0005737">
    <property type="term" value="C:cytoplasm"/>
    <property type="evidence" value="ECO:0007669"/>
    <property type="project" value="TreeGrafter"/>
</dbReference>
<keyword evidence="18" id="KW-0456">Lyase</keyword>
<evidence type="ECO:0000256" key="1">
    <source>
        <dbReference type="ARBA" id="ARBA00008903"/>
    </source>
</evidence>
<dbReference type="Gene3D" id="3.30.1780.10">
    <property type="entry name" value="ornithine cyclodeaminase, domain 1"/>
    <property type="match status" value="1"/>
</dbReference>
<keyword evidence="20" id="KW-1185">Reference proteome</keyword>
<dbReference type="GO" id="GO:0047127">
    <property type="term" value="F:thiomorpholine-carboxylate dehydrogenase activity"/>
    <property type="evidence" value="ECO:0007669"/>
    <property type="project" value="UniProtKB-EC"/>
</dbReference>
<dbReference type="FunCoup" id="E0VHW9">
    <property type="interactions" value="11"/>
</dbReference>
<evidence type="ECO:0000256" key="15">
    <source>
        <dbReference type="ARBA" id="ARBA00093567"/>
    </source>
</evidence>
<comment type="catalytic activity">
    <reaction evidence="13">
        <text>L-proline + NAD(+) = 1-pyrroline-2-carboxylate + NADH + H(+)</text>
        <dbReference type="Rhea" id="RHEA:20321"/>
        <dbReference type="ChEBI" id="CHEBI:15378"/>
        <dbReference type="ChEBI" id="CHEBI:39785"/>
        <dbReference type="ChEBI" id="CHEBI:57540"/>
        <dbReference type="ChEBI" id="CHEBI:57945"/>
        <dbReference type="ChEBI" id="CHEBI:60039"/>
        <dbReference type="EC" id="1.5.1.1"/>
    </reaction>
    <physiologicalReaction direction="right-to-left" evidence="13">
        <dbReference type="Rhea" id="RHEA:20323"/>
    </physiologicalReaction>
</comment>
<dbReference type="OMA" id="VKIVNVH"/>
<dbReference type="PANTHER" id="PTHR13812:SF19">
    <property type="entry name" value="KETIMINE REDUCTASE MU-CRYSTALLIN"/>
    <property type="match status" value="1"/>
</dbReference>
<evidence type="ECO:0000256" key="14">
    <source>
        <dbReference type="ARBA" id="ARBA00093273"/>
    </source>
</evidence>
<dbReference type="InterPro" id="IPR036291">
    <property type="entry name" value="NAD(P)-bd_dom_sf"/>
</dbReference>
<dbReference type="Pfam" id="PF02423">
    <property type="entry name" value="OCD_Mu_crystall"/>
    <property type="match status" value="1"/>
</dbReference>
<evidence type="ECO:0000256" key="8">
    <source>
        <dbReference type="ARBA" id="ARBA00093226"/>
    </source>
</evidence>
<comment type="catalytic activity">
    <reaction evidence="10">
        <text>(R)-lanthionine ketimine + NADPH + 2 H(+) = (3R,5R)-1,4-thiomorpholine-3,5-dicarboxylate + NADP(+)</text>
        <dbReference type="Rhea" id="RHEA:68040"/>
        <dbReference type="ChEBI" id="CHEBI:15378"/>
        <dbReference type="ChEBI" id="CHEBI:57783"/>
        <dbReference type="ChEBI" id="CHEBI:58349"/>
        <dbReference type="ChEBI" id="CHEBI:176891"/>
        <dbReference type="ChEBI" id="CHEBI:176892"/>
    </reaction>
    <physiologicalReaction direction="left-to-right" evidence="10">
        <dbReference type="Rhea" id="RHEA:68041"/>
    </physiologicalReaction>
</comment>
<evidence type="ECO:0000313" key="20">
    <source>
        <dbReference type="Proteomes" id="UP000009046"/>
    </source>
</evidence>
<dbReference type="GeneID" id="8237519"/>
<reference evidence="18" key="2">
    <citation type="submission" date="2007-04" db="EMBL/GenBank/DDBJ databases">
        <title>The genome of the human body louse.</title>
        <authorList>
            <consortium name="The Human Body Louse Genome Consortium"/>
            <person name="Kirkness E."/>
            <person name="Walenz B."/>
            <person name="Hass B."/>
            <person name="Bruggner R."/>
            <person name="Strausberg R."/>
        </authorList>
    </citation>
    <scope>NUCLEOTIDE SEQUENCE</scope>
    <source>
        <strain evidence="18">USDA</strain>
    </source>
</reference>
<dbReference type="InterPro" id="IPR003462">
    <property type="entry name" value="ODC_Mu_crystall"/>
</dbReference>
<protein>
    <recommendedName>
        <fullName evidence="3">Ketimine reductase mu-crystallin</fullName>
        <ecNumber evidence="16">1.5.1.1</ecNumber>
        <ecNumber evidence="2">1.5.1.25</ecNumber>
    </recommendedName>
    <alternativeName>
        <fullName evidence="17">1-piperideine-2-carboxylate/1-pyrroline-2-carboxylate reductase</fullName>
    </alternativeName>
    <alternativeName>
        <fullName evidence="4">NADP-regulated thyroid-hormone-binding protein</fullName>
    </alternativeName>
</protein>
<dbReference type="Proteomes" id="UP000009046">
    <property type="component" value="Unassembled WGS sequence"/>
</dbReference>
<dbReference type="GO" id="GO:0042562">
    <property type="term" value="F:hormone binding"/>
    <property type="evidence" value="ECO:0007669"/>
    <property type="project" value="TreeGrafter"/>
</dbReference>
<dbReference type="VEuPathDB" id="VectorBase:PHUM216920"/>
<dbReference type="EC" id="1.5.1.25" evidence="2"/>
<comment type="catalytic activity">
    <reaction evidence="11">
        <text>(S)-cystathionine ketimine + NADH + 2 H(+) = (3R,5S)-2,3,5,6,7-pentahydro-1,4-thiazepine-3,5-dicarboxylate + NAD(+)</text>
        <dbReference type="Rhea" id="RHEA:68032"/>
        <dbReference type="ChEBI" id="CHEBI:15378"/>
        <dbReference type="ChEBI" id="CHEBI:57540"/>
        <dbReference type="ChEBI" id="CHEBI:57945"/>
        <dbReference type="ChEBI" id="CHEBI:176808"/>
        <dbReference type="ChEBI" id="CHEBI:176810"/>
    </reaction>
    <physiologicalReaction direction="left-to-right" evidence="11">
        <dbReference type="Rhea" id="RHEA:68033"/>
    </physiologicalReaction>
</comment>
<accession>E0VHW9</accession>
<dbReference type="GO" id="GO:0050241">
    <property type="term" value="F:pyrroline-2-carboxylate reductase activity"/>
    <property type="evidence" value="ECO:0007669"/>
    <property type="project" value="UniProtKB-EC"/>
</dbReference>
<gene>
    <name evidence="19" type="primary">8237519</name>
    <name evidence="18" type="ORF">Phum_PHUM216920</name>
</gene>
<evidence type="ECO:0000313" key="18">
    <source>
        <dbReference type="EMBL" id="EEB12975.1"/>
    </source>
</evidence>
<reference evidence="18" key="1">
    <citation type="submission" date="2007-04" db="EMBL/GenBank/DDBJ databases">
        <title>Annotation of Pediculus humanus corporis strain USDA.</title>
        <authorList>
            <person name="Kirkness E."/>
            <person name="Hannick L."/>
            <person name="Hass B."/>
            <person name="Bruggner R."/>
            <person name="Lawson D."/>
            <person name="Bidwell S."/>
            <person name="Joardar V."/>
            <person name="Caler E."/>
            <person name="Walenz B."/>
            <person name="Inman J."/>
            <person name="Schobel S."/>
            <person name="Galinsky K."/>
            <person name="Amedeo P."/>
            <person name="Strausberg R."/>
        </authorList>
    </citation>
    <scope>NUCLEOTIDE SEQUENCE</scope>
    <source>
        <strain evidence="18">USDA</strain>
    </source>
</reference>